<organism evidence="17 18">
    <name type="scientific">Candidatus Nealsonbacteria bacterium CG23_combo_of_CG06-09_8_20_14_all_40_13</name>
    <dbReference type="NCBI Taxonomy" id="1974724"/>
    <lineage>
        <taxon>Bacteria</taxon>
        <taxon>Candidatus Nealsoniibacteriota</taxon>
    </lineage>
</organism>
<comment type="similarity">
    <text evidence="3 10 14">Belongs to the IPP transferase family.</text>
</comment>
<dbReference type="InterPro" id="IPR018022">
    <property type="entry name" value="IPT"/>
</dbReference>
<evidence type="ECO:0000256" key="3">
    <source>
        <dbReference type="ARBA" id="ARBA00005842"/>
    </source>
</evidence>
<sequence length="393" mass="44348">MKDTNQKKRANGTPKIVAIVGPTASDKTKLAIALAKKFNGELISADSRQIFKGMDIGTNKDKSYPQHLIDIVNPDEEFSVAQFQKMAYKLIGEILKRGKLPILVGGTGLYIDAVLYGYSIPPKTKESARLRQELERQDAQALWRKLQKLDSKSAVKIGPHNKRRIVRALEVTLLQKMPFSQLQNKRQVPFQALIIGINIPRVTLYQAIGDRVDAMIARGLVGETEKLAKKYSFDLPSMSSIGYKEIGQYLQKQISLKQAIDEIKQKTRNFARRQLTWFRRNKEIVWIENAEQAIDAVAYFLADQPRKICLKIYGNVLGVFFRASAQKLAQDLNLSGFAVNASDQTVEIVAEGQEANLNKFLKWCRQGPALAQVDKVEAQWGKFSGEFSSFEIR</sequence>
<dbReference type="PANTHER" id="PTHR11088">
    <property type="entry name" value="TRNA DIMETHYLALLYLTRANSFERASE"/>
    <property type="match status" value="1"/>
</dbReference>
<evidence type="ECO:0000256" key="5">
    <source>
        <dbReference type="ARBA" id="ARBA00022694"/>
    </source>
</evidence>
<keyword evidence="11" id="KW-0378">Hydrolase</keyword>
<comment type="catalytic activity">
    <reaction evidence="11">
        <text>an acyl phosphate + H2O = a carboxylate + phosphate + H(+)</text>
        <dbReference type="Rhea" id="RHEA:14965"/>
        <dbReference type="ChEBI" id="CHEBI:15377"/>
        <dbReference type="ChEBI" id="CHEBI:15378"/>
        <dbReference type="ChEBI" id="CHEBI:29067"/>
        <dbReference type="ChEBI" id="CHEBI:43474"/>
        <dbReference type="ChEBI" id="CHEBI:59918"/>
        <dbReference type="EC" id="3.6.1.7"/>
    </reaction>
</comment>
<evidence type="ECO:0000313" key="17">
    <source>
        <dbReference type="EMBL" id="PIP21353.1"/>
    </source>
</evidence>
<dbReference type="AlphaFoldDB" id="A0A2G9YRN3"/>
<feature type="active site" evidence="11">
    <location>
        <position position="340"/>
    </location>
</feature>
<evidence type="ECO:0000256" key="10">
    <source>
        <dbReference type="HAMAP-Rule" id="MF_00185"/>
    </source>
</evidence>
<dbReference type="InterPro" id="IPR001792">
    <property type="entry name" value="Acylphosphatase-like_dom"/>
</dbReference>
<keyword evidence="8 10" id="KW-0460">Magnesium</keyword>
<dbReference type="EC" id="2.5.1.75" evidence="10"/>
<dbReference type="GO" id="GO:0005524">
    <property type="term" value="F:ATP binding"/>
    <property type="evidence" value="ECO:0007669"/>
    <property type="project" value="UniProtKB-UniRule"/>
</dbReference>
<evidence type="ECO:0000256" key="14">
    <source>
        <dbReference type="RuleBase" id="RU003785"/>
    </source>
</evidence>
<protein>
    <recommendedName>
        <fullName evidence="10">tRNA dimethylallyltransferase</fullName>
        <ecNumber evidence="10">2.5.1.75</ecNumber>
    </recommendedName>
    <alternativeName>
        <fullName evidence="10">Dimethylallyl diphosphate:tRNA dimethylallyltransferase</fullName>
        <shortName evidence="10">DMAPP:tRNA dimethylallyltransferase</shortName>
        <shortName evidence="10">DMATase</shortName>
    </alternativeName>
    <alternativeName>
        <fullName evidence="10">Isopentenyl-diphosphate:tRNA isopentenyltransferase</fullName>
        <shortName evidence="10">IPP transferase</shortName>
        <shortName evidence="10">IPPT</shortName>
        <shortName evidence="10">IPTase</shortName>
    </alternativeName>
</protein>
<evidence type="ECO:0000256" key="6">
    <source>
        <dbReference type="ARBA" id="ARBA00022741"/>
    </source>
</evidence>
<proteinExistence type="inferred from homology"/>
<dbReference type="InterPro" id="IPR027417">
    <property type="entry name" value="P-loop_NTPase"/>
</dbReference>
<keyword evidence="4 10" id="KW-0808">Transferase</keyword>
<dbReference type="EMBL" id="PCRM01000044">
    <property type="protein sequence ID" value="PIP21353.1"/>
    <property type="molecule type" value="Genomic_DNA"/>
</dbReference>
<feature type="binding site" evidence="10">
    <location>
        <begin position="21"/>
        <end position="28"/>
    </location>
    <ligand>
        <name>ATP</name>
        <dbReference type="ChEBI" id="CHEBI:30616"/>
    </ligand>
</feature>
<evidence type="ECO:0000256" key="12">
    <source>
        <dbReference type="RuleBase" id="RU003783"/>
    </source>
</evidence>
<evidence type="ECO:0000256" key="1">
    <source>
        <dbReference type="ARBA" id="ARBA00001946"/>
    </source>
</evidence>
<comment type="function">
    <text evidence="2 10 13">Catalyzes the transfer of a dimethylallyl group onto the adenine at position 37 in tRNAs that read codons beginning with uridine, leading to the formation of N6-(dimethylallyl)adenosine (i(6)A).</text>
</comment>
<evidence type="ECO:0000259" key="16">
    <source>
        <dbReference type="PROSITE" id="PS51160"/>
    </source>
</evidence>
<comment type="cofactor">
    <cofactor evidence="1 10">
        <name>Mg(2+)</name>
        <dbReference type="ChEBI" id="CHEBI:18420"/>
    </cofactor>
</comment>
<dbReference type="HAMAP" id="MF_00185">
    <property type="entry name" value="IPP_trans"/>
    <property type="match status" value="1"/>
</dbReference>
<evidence type="ECO:0000256" key="2">
    <source>
        <dbReference type="ARBA" id="ARBA00003213"/>
    </source>
</evidence>
<feature type="site" description="Interaction with substrate tRNA" evidence="10">
    <location>
        <position position="107"/>
    </location>
</feature>
<dbReference type="Pfam" id="PF01715">
    <property type="entry name" value="IPPT"/>
    <property type="match status" value="1"/>
</dbReference>
<comment type="subunit">
    <text evidence="10">Monomer.</text>
</comment>
<dbReference type="SUPFAM" id="SSF54975">
    <property type="entry name" value="Acylphosphatase/BLUF domain-like"/>
    <property type="match status" value="1"/>
</dbReference>
<evidence type="ECO:0000256" key="9">
    <source>
        <dbReference type="ARBA" id="ARBA00049563"/>
    </source>
</evidence>
<dbReference type="NCBIfam" id="TIGR00174">
    <property type="entry name" value="miaA"/>
    <property type="match status" value="1"/>
</dbReference>
<dbReference type="Gene3D" id="3.30.70.100">
    <property type="match status" value="1"/>
</dbReference>
<dbReference type="InterPro" id="IPR039657">
    <property type="entry name" value="Dimethylallyltransferase"/>
</dbReference>
<evidence type="ECO:0000256" key="7">
    <source>
        <dbReference type="ARBA" id="ARBA00022840"/>
    </source>
</evidence>
<dbReference type="Pfam" id="PF00708">
    <property type="entry name" value="Acylphosphatase"/>
    <property type="match status" value="1"/>
</dbReference>
<dbReference type="Gene3D" id="1.10.20.140">
    <property type="match status" value="1"/>
</dbReference>
<dbReference type="GO" id="GO:0006400">
    <property type="term" value="P:tRNA modification"/>
    <property type="evidence" value="ECO:0007669"/>
    <property type="project" value="TreeGrafter"/>
</dbReference>
<accession>A0A2G9YRN3</accession>
<dbReference type="InterPro" id="IPR036046">
    <property type="entry name" value="Acylphosphatase-like_dom_sf"/>
</dbReference>
<feature type="site" description="Interaction with substrate tRNA" evidence="10">
    <location>
        <position position="131"/>
    </location>
</feature>
<comment type="catalytic activity">
    <reaction evidence="9 10 12">
        <text>adenosine(37) in tRNA + dimethylallyl diphosphate = N(6)-dimethylallyladenosine(37) in tRNA + diphosphate</text>
        <dbReference type="Rhea" id="RHEA:26482"/>
        <dbReference type="Rhea" id="RHEA-COMP:10162"/>
        <dbReference type="Rhea" id="RHEA-COMP:10375"/>
        <dbReference type="ChEBI" id="CHEBI:33019"/>
        <dbReference type="ChEBI" id="CHEBI:57623"/>
        <dbReference type="ChEBI" id="CHEBI:74411"/>
        <dbReference type="ChEBI" id="CHEBI:74415"/>
        <dbReference type="EC" id="2.5.1.75"/>
    </reaction>
</comment>
<dbReference type="SUPFAM" id="SSF52540">
    <property type="entry name" value="P-loop containing nucleoside triphosphate hydrolases"/>
    <property type="match status" value="1"/>
</dbReference>
<feature type="active site" evidence="11">
    <location>
        <position position="322"/>
    </location>
</feature>
<evidence type="ECO:0000256" key="4">
    <source>
        <dbReference type="ARBA" id="ARBA00022679"/>
    </source>
</evidence>
<gene>
    <name evidence="10" type="primary">miaA</name>
    <name evidence="17" type="ORF">COX39_03270</name>
</gene>
<keyword evidence="5 10" id="KW-0819">tRNA processing</keyword>
<evidence type="ECO:0000256" key="15">
    <source>
        <dbReference type="RuleBase" id="RU004168"/>
    </source>
</evidence>
<evidence type="ECO:0000256" key="11">
    <source>
        <dbReference type="PROSITE-ProRule" id="PRU00520"/>
    </source>
</evidence>
<keyword evidence="7 10" id="KW-0067">ATP-binding</keyword>
<dbReference type="GO" id="GO:0003998">
    <property type="term" value="F:acylphosphatase activity"/>
    <property type="evidence" value="ECO:0007669"/>
    <property type="project" value="UniProtKB-EC"/>
</dbReference>
<evidence type="ECO:0000256" key="13">
    <source>
        <dbReference type="RuleBase" id="RU003784"/>
    </source>
</evidence>
<dbReference type="Gene3D" id="3.40.50.300">
    <property type="entry name" value="P-loop containing nucleotide triphosphate hydrolases"/>
    <property type="match status" value="1"/>
</dbReference>
<dbReference type="PROSITE" id="PS51160">
    <property type="entry name" value="ACYLPHOSPHATASE_3"/>
    <property type="match status" value="1"/>
</dbReference>
<reference evidence="17 18" key="1">
    <citation type="submission" date="2017-09" db="EMBL/GenBank/DDBJ databases">
        <title>Depth-based differentiation of microbial function through sediment-hosted aquifers and enrichment of novel symbionts in the deep terrestrial subsurface.</title>
        <authorList>
            <person name="Probst A.J."/>
            <person name="Ladd B."/>
            <person name="Jarett J.K."/>
            <person name="Geller-Mcgrath D.E."/>
            <person name="Sieber C.M."/>
            <person name="Emerson J.B."/>
            <person name="Anantharaman K."/>
            <person name="Thomas B.C."/>
            <person name="Malmstrom R."/>
            <person name="Stieglmeier M."/>
            <person name="Klingl A."/>
            <person name="Woyke T."/>
            <person name="Ryan C.M."/>
            <person name="Banfield J.F."/>
        </authorList>
    </citation>
    <scope>NUCLEOTIDE SEQUENCE [LARGE SCALE GENOMIC DNA]</scope>
    <source>
        <strain evidence="17">CG23_combo_of_CG06-09_8_20_14_all_40_13</strain>
    </source>
</reference>
<comment type="caution">
    <text evidence="10">Lacks conserved residue(s) required for the propagation of feature annotation.</text>
</comment>
<name>A0A2G9YRN3_9BACT</name>
<evidence type="ECO:0000313" key="18">
    <source>
        <dbReference type="Proteomes" id="UP000231567"/>
    </source>
</evidence>
<dbReference type="PANTHER" id="PTHR11088:SF60">
    <property type="entry name" value="TRNA DIMETHYLALLYLTRANSFERASE"/>
    <property type="match status" value="1"/>
</dbReference>
<comment type="caution">
    <text evidence="17">The sequence shown here is derived from an EMBL/GenBank/DDBJ whole genome shotgun (WGS) entry which is preliminary data.</text>
</comment>
<dbReference type="Proteomes" id="UP000231567">
    <property type="component" value="Unassembled WGS sequence"/>
</dbReference>
<keyword evidence="6 10" id="KW-0547">Nucleotide-binding</keyword>
<dbReference type="GO" id="GO:0052381">
    <property type="term" value="F:tRNA dimethylallyltransferase activity"/>
    <property type="evidence" value="ECO:0007669"/>
    <property type="project" value="UniProtKB-UniRule"/>
</dbReference>
<evidence type="ECO:0000256" key="8">
    <source>
        <dbReference type="ARBA" id="ARBA00022842"/>
    </source>
</evidence>
<comment type="similarity">
    <text evidence="15">Belongs to the acylphosphatase family.</text>
</comment>
<feature type="domain" description="Acylphosphatase-like" evidence="16">
    <location>
        <begin position="307"/>
        <end position="393"/>
    </location>
</feature>
<feature type="region of interest" description="Interaction with substrate tRNA" evidence="10">
    <location>
        <begin position="46"/>
        <end position="49"/>
    </location>
</feature>